<gene>
    <name evidence="2" type="ORF">EGH73_05570</name>
</gene>
<reference evidence="3" key="2">
    <citation type="submission" date="2018-11" db="EMBL/GenBank/DDBJ databases">
        <title>Proposal to divide the Flavobacteriaceae and reorganize its genera based on Amino Acid Identity values calculated from whole genome sequences.</title>
        <authorList>
            <person name="Nicholson A.C."/>
            <person name="Gulvik C.A."/>
            <person name="Whitney A.M."/>
            <person name="Humrighouse B.W."/>
            <person name="Bell M."/>
            <person name="Holmes B."/>
            <person name="Steigerwalt A."/>
            <person name="Villarma A."/>
            <person name="Sheth M."/>
            <person name="Batra D."/>
            <person name="Pryor J."/>
            <person name="Bernardet J.-F."/>
            <person name="Hugo C."/>
            <person name="Kampfer P."/>
            <person name="Newman J."/>
            <person name="Mcquiston J."/>
        </authorList>
    </citation>
    <scope>NUCLEOTIDE SEQUENCE [LARGE SCALE GENOMIC DNA]</scope>
    <source>
        <strain evidence="3">DSM 22165</strain>
    </source>
</reference>
<accession>A0A3N0X9M8</accession>
<evidence type="ECO:0000313" key="3">
    <source>
        <dbReference type="Proteomes" id="UP000267623"/>
    </source>
</evidence>
<comment type="caution">
    <text evidence="2">The sequence shown here is derived from an EMBL/GenBank/DDBJ whole genome shotgun (WGS) entry which is preliminary data.</text>
</comment>
<dbReference type="InterPro" id="IPR011050">
    <property type="entry name" value="Pectin_lyase_fold/virulence"/>
</dbReference>
<dbReference type="AlphaFoldDB" id="A0A3N0X9M8"/>
<reference evidence="3" key="1">
    <citation type="submission" date="2018-11" db="EMBL/GenBank/DDBJ databases">
        <title>Proposal to divide the Flavobacteriaceae and reorganize its genera based on Amino Acid Identity values calculated from whole genome sequences.</title>
        <authorList>
            <person name="Nicholson A.C."/>
            <person name="Gulvik C.A."/>
            <person name="Whitney A.M."/>
            <person name="Humrighouse B.W."/>
            <person name="Bell M."/>
            <person name="Holmes B."/>
            <person name="Steigerwalt A."/>
            <person name="Villarma A."/>
            <person name="Sheth M."/>
            <person name="Batra D."/>
            <person name="Pryor J."/>
            <person name="Bernardet J.-F."/>
            <person name="Hugo C."/>
            <person name="Kampfer P."/>
            <person name="Newman J."/>
            <person name="Mcquiston J.R."/>
        </authorList>
    </citation>
    <scope>NUCLEOTIDE SEQUENCE [LARGE SCALE GENOMIC DNA]</scope>
    <source>
        <strain evidence="3">DSM 22165</strain>
    </source>
</reference>
<proteinExistence type="predicted"/>
<evidence type="ECO:0008006" key="4">
    <source>
        <dbReference type="Google" id="ProtNLM"/>
    </source>
</evidence>
<feature type="signal peptide" evidence="1">
    <location>
        <begin position="1"/>
        <end position="20"/>
    </location>
</feature>
<organism evidence="2 3">
    <name type="scientific">Epilithonimonas hominis</name>
    <dbReference type="NCBI Taxonomy" id="420404"/>
    <lineage>
        <taxon>Bacteria</taxon>
        <taxon>Pseudomonadati</taxon>
        <taxon>Bacteroidota</taxon>
        <taxon>Flavobacteriia</taxon>
        <taxon>Flavobacteriales</taxon>
        <taxon>Weeksellaceae</taxon>
        <taxon>Chryseobacterium group</taxon>
        <taxon>Epilithonimonas</taxon>
    </lineage>
</organism>
<dbReference type="InterPro" id="IPR012334">
    <property type="entry name" value="Pectin_lyas_fold"/>
</dbReference>
<name>A0A3N0X9M8_9FLAO</name>
<dbReference type="EMBL" id="RJTU01000035">
    <property type="protein sequence ID" value="ROI13998.1"/>
    <property type="molecule type" value="Genomic_DNA"/>
</dbReference>
<dbReference type="RefSeq" id="WP_123281029.1">
    <property type="nucleotide sequence ID" value="NZ_RJTU01000035.1"/>
</dbReference>
<feature type="chain" id="PRO_5018243639" description="Pectate lyase superfamily protein domain-containing protein" evidence="1">
    <location>
        <begin position="21"/>
        <end position="481"/>
    </location>
</feature>
<protein>
    <recommendedName>
        <fullName evidence="4">Pectate lyase superfamily protein domain-containing protein</fullName>
    </recommendedName>
</protein>
<dbReference type="Proteomes" id="UP000267623">
    <property type="component" value="Unassembled WGS sequence"/>
</dbReference>
<dbReference type="Gene3D" id="2.160.20.10">
    <property type="entry name" value="Single-stranded right-handed beta-helix, Pectin lyase-like"/>
    <property type="match status" value="1"/>
</dbReference>
<evidence type="ECO:0000256" key="1">
    <source>
        <dbReference type="SAM" id="SignalP"/>
    </source>
</evidence>
<evidence type="ECO:0000313" key="2">
    <source>
        <dbReference type="EMBL" id="ROI13998.1"/>
    </source>
</evidence>
<sequence length="481" mass="54898">MKYFILIALCFFLKSQAAKTAFFEDIYSKKLVLCKKTKEISSDKSVDNIIYYKKNNFYYKRIYKHLTPEMFGAKGDGVSDDYKAIQEMLDKGEEGCIFYFDGKKTYYNAFANKGLWIEPLKRNIWQRHKSATFLFNGAKLRRRLPEWNDNNTKSNYNNGQFYTDDHTALLYLTGDNYIIDGADFNSGVQLGNLLDTDEKPTNIFDYAVGTCMEMGLWLDHCDNVTVNNSQFSNSVFPIYVTYGNNLKFSNITLKYAAQANRRINPNDPAIGGGIKLMNCSYVSLDKIYGFRNLNDTVEIETENNQISVNGKSDYDYDNSLVIIASQNIKINWEANNIMHGTGLLIIGDNNKNMETKNISGNVKIEKTSWCGVLIWLREDAVYDINNINLNIKSSKTHYTGLYLNNESKIKAIKNIKINHNSSFDGIGTGFSRIINNDIQGDIKGTTNNSNAGLLVKGIQKRNLLKTDIKIDNNVKIKYQYK</sequence>
<dbReference type="SUPFAM" id="SSF51126">
    <property type="entry name" value="Pectin lyase-like"/>
    <property type="match status" value="1"/>
</dbReference>
<keyword evidence="1" id="KW-0732">Signal</keyword>